<gene>
    <name evidence="2" type="ORF">A10D4_02522</name>
</gene>
<keyword evidence="1" id="KW-1133">Transmembrane helix</keyword>
<sequence>MTIARGINNKLPWLPTLYRWTLAALGGFALTVCLSVFIPELTLWLWNWSKATVLMWMLLLSFAIYSALFMWVIATRRLLRTSVIMLVSGLLLYVAIEGLQGADASAETVALVQLQPMGAQPC</sequence>
<dbReference type="OrthoDB" id="9989316at2"/>
<dbReference type="STRING" id="740709.A10D4_02522"/>
<accession>K2KGG3</accession>
<organism evidence="2 3">
    <name type="scientific">Idiomarina xiamenensis 10-D-4</name>
    <dbReference type="NCBI Taxonomy" id="740709"/>
    <lineage>
        <taxon>Bacteria</taxon>
        <taxon>Pseudomonadati</taxon>
        <taxon>Pseudomonadota</taxon>
        <taxon>Gammaproteobacteria</taxon>
        <taxon>Alteromonadales</taxon>
        <taxon>Idiomarinaceae</taxon>
        <taxon>Idiomarina</taxon>
    </lineage>
</organism>
<evidence type="ECO:0000256" key="1">
    <source>
        <dbReference type="SAM" id="Phobius"/>
    </source>
</evidence>
<keyword evidence="1" id="KW-0472">Membrane</keyword>
<comment type="caution">
    <text evidence="2">The sequence shown here is derived from an EMBL/GenBank/DDBJ whole genome shotgun (WGS) entry which is preliminary data.</text>
</comment>
<evidence type="ECO:0000313" key="2">
    <source>
        <dbReference type="EMBL" id="EKE87078.1"/>
    </source>
</evidence>
<name>K2KGG3_9GAMM</name>
<reference evidence="2 3" key="1">
    <citation type="journal article" date="2012" name="J. Bacteriol.">
        <title>Genome Sequence of Idiomarina xiamenensis Type Strain 10-D-4.</title>
        <authorList>
            <person name="Lai Q."/>
            <person name="Wang L."/>
            <person name="Wang W."/>
            <person name="Shao Z."/>
        </authorList>
    </citation>
    <scope>NUCLEOTIDE SEQUENCE [LARGE SCALE GENOMIC DNA]</scope>
    <source>
        <strain evidence="2 3">10-D-4</strain>
    </source>
</reference>
<dbReference type="RefSeq" id="WP_008487526.1">
    <property type="nucleotide sequence ID" value="NZ_AMRG01000002.1"/>
</dbReference>
<keyword evidence="1" id="KW-0812">Transmembrane</keyword>
<protein>
    <submittedName>
        <fullName evidence="2">Uncharacterized protein</fullName>
    </submittedName>
</protein>
<dbReference type="PATRIC" id="fig|740709.3.peg.510"/>
<dbReference type="EMBL" id="AMRG01000002">
    <property type="protein sequence ID" value="EKE87078.1"/>
    <property type="molecule type" value="Genomic_DNA"/>
</dbReference>
<dbReference type="Proteomes" id="UP000014115">
    <property type="component" value="Unassembled WGS sequence"/>
</dbReference>
<proteinExistence type="predicted"/>
<feature type="transmembrane region" description="Helical" evidence="1">
    <location>
        <begin position="53"/>
        <end position="73"/>
    </location>
</feature>
<dbReference type="AlphaFoldDB" id="K2KGG3"/>
<evidence type="ECO:0000313" key="3">
    <source>
        <dbReference type="Proteomes" id="UP000014115"/>
    </source>
</evidence>
<keyword evidence="3" id="KW-1185">Reference proteome</keyword>
<feature type="transmembrane region" description="Helical" evidence="1">
    <location>
        <begin position="20"/>
        <end position="46"/>
    </location>
</feature>